<organism evidence="2">
    <name type="scientific">Aeromonas caviae</name>
    <name type="common">Aeromonas punctata</name>
    <dbReference type="NCBI Taxonomy" id="648"/>
    <lineage>
        <taxon>Bacteria</taxon>
        <taxon>Pseudomonadati</taxon>
        <taxon>Pseudomonadota</taxon>
        <taxon>Gammaproteobacteria</taxon>
        <taxon>Aeromonadales</taxon>
        <taxon>Aeromonadaceae</taxon>
        <taxon>Aeromonas</taxon>
    </lineage>
</organism>
<evidence type="ECO:0000313" key="2">
    <source>
        <dbReference type="EMBL" id="QQA60610.1"/>
    </source>
</evidence>
<name>A0A7U0EF45_AERCA</name>
<evidence type="ECO:0000259" key="1">
    <source>
        <dbReference type="Pfam" id="PF01385"/>
    </source>
</evidence>
<dbReference type="InterPro" id="IPR001959">
    <property type="entry name" value="Transposase"/>
</dbReference>
<proteinExistence type="predicted"/>
<sequence length="96" mass="10565">MKLPAGLAWVKFRQSQPVEGKIKNATVSQAAGHWYISFQVEQETLEPIHPSGSMVGLDAGIAKLATLSDGTVFEPVNSFKTNQTKLARLQRQLSKR</sequence>
<feature type="domain" description="Probable transposase IS891/IS1136/IS1341" evidence="1">
    <location>
        <begin position="37"/>
        <end position="95"/>
    </location>
</feature>
<reference evidence="2" key="1">
    <citation type="submission" date="2020-12" db="EMBL/GenBank/DDBJ databases">
        <title>GES Beta-lactamases isolated from hospital effluents in Brazil.</title>
        <authorList>
            <person name="Conte D."/>
            <person name="Mesa D."/>
            <person name="Palmeiro J.K."/>
            <person name="Dalla-Costa L.M."/>
        </authorList>
    </citation>
    <scope>NUCLEOTIDE SEQUENCE [LARGE SCALE GENOMIC DNA]</scope>
    <source>
        <strain evidence="2">Aero21</strain>
    </source>
</reference>
<protein>
    <submittedName>
        <fullName evidence="2">Transposase</fullName>
    </submittedName>
</protein>
<dbReference type="EMBL" id="CP065937">
    <property type="protein sequence ID" value="QQA60610.1"/>
    <property type="molecule type" value="Genomic_DNA"/>
</dbReference>
<dbReference type="RefSeq" id="WP_198497524.1">
    <property type="nucleotide sequence ID" value="NZ_CP068232.1"/>
</dbReference>
<accession>A0A7U0EF45</accession>
<dbReference type="Pfam" id="PF01385">
    <property type="entry name" value="OrfB_IS605"/>
    <property type="match status" value="1"/>
</dbReference>
<dbReference type="AlphaFoldDB" id="A0A7U0EF45"/>
<gene>
    <name evidence="2" type="ORF">JC965_21565</name>
</gene>